<dbReference type="AlphaFoldDB" id="A0A409WU51"/>
<gene>
    <name evidence="2" type="ORF">CVT25_014621</name>
</gene>
<sequence length="105" mass="12343">MMKIAPYTTTKTPDLEGTRWNKGRGCKQEMRPHERGHNTRPMAHIMTTVCTKADTTCMDNNNNMQDTYHDTQDAYHDMQDMYHNMQDTYCDKYDMHGGHNNGMYD</sequence>
<reference evidence="2 3" key="1">
    <citation type="journal article" date="2018" name="Evol. Lett.">
        <title>Horizontal gene cluster transfer increased hallucinogenic mushroom diversity.</title>
        <authorList>
            <person name="Reynolds H.T."/>
            <person name="Vijayakumar V."/>
            <person name="Gluck-Thaler E."/>
            <person name="Korotkin H.B."/>
            <person name="Matheny P.B."/>
            <person name="Slot J.C."/>
        </authorList>
    </citation>
    <scope>NUCLEOTIDE SEQUENCE [LARGE SCALE GENOMIC DNA]</scope>
    <source>
        <strain evidence="2 3">2631</strain>
    </source>
</reference>
<accession>A0A409WU51</accession>
<keyword evidence="3" id="KW-1185">Reference proteome</keyword>
<dbReference type="EMBL" id="NHYD01003191">
    <property type="protein sequence ID" value="PPQ81996.1"/>
    <property type="molecule type" value="Genomic_DNA"/>
</dbReference>
<feature type="region of interest" description="Disordered" evidence="1">
    <location>
        <begin position="1"/>
        <end position="42"/>
    </location>
</feature>
<comment type="caution">
    <text evidence="2">The sequence shown here is derived from an EMBL/GenBank/DDBJ whole genome shotgun (WGS) entry which is preliminary data.</text>
</comment>
<dbReference type="InParanoid" id="A0A409WU51"/>
<evidence type="ECO:0000313" key="2">
    <source>
        <dbReference type="EMBL" id="PPQ81996.1"/>
    </source>
</evidence>
<dbReference type="Proteomes" id="UP000283269">
    <property type="component" value="Unassembled WGS sequence"/>
</dbReference>
<organism evidence="2 3">
    <name type="scientific">Psilocybe cyanescens</name>
    <dbReference type="NCBI Taxonomy" id="93625"/>
    <lineage>
        <taxon>Eukaryota</taxon>
        <taxon>Fungi</taxon>
        <taxon>Dikarya</taxon>
        <taxon>Basidiomycota</taxon>
        <taxon>Agaricomycotina</taxon>
        <taxon>Agaricomycetes</taxon>
        <taxon>Agaricomycetidae</taxon>
        <taxon>Agaricales</taxon>
        <taxon>Agaricineae</taxon>
        <taxon>Strophariaceae</taxon>
        <taxon>Psilocybe</taxon>
    </lineage>
</organism>
<evidence type="ECO:0000313" key="3">
    <source>
        <dbReference type="Proteomes" id="UP000283269"/>
    </source>
</evidence>
<proteinExistence type="predicted"/>
<evidence type="ECO:0000256" key="1">
    <source>
        <dbReference type="SAM" id="MobiDB-lite"/>
    </source>
</evidence>
<feature type="compositionally biased region" description="Basic and acidic residues" evidence="1">
    <location>
        <begin position="26"/>
        <end position="37"/>
    </location>
</feature>
<name>A0A409WU51_PSICY</name>
<protein>
    <submittedName>
        <fullName evidence="2">Uncharacterized protein</fullName>
    </submittedName>
</protein>